<dbReference type="EMBL" id="WNDV01000023">
    <property type="protein sequence ID" value="KAF1034263.1"/>
    <property type="molecule type" value="Genomic_DNA"/>
</dbReference>
<dbReference type="AlphaFoldDB" id="A0A833UXT7"/>
<proteinExistence type="predicted"/>
<evidence type="ECO:0000313" key="3">
    <source>
        <dbReference type="Proteomes" id="UP000467522"/>
    </source>
</evidence>
<feature type="transmembrane region" description="Helical" evidence="1">
    <location>
        <begin position="28"/>
        <end position="48"/>
    </location>
</feature>
<keyword evidence="1" id="KW-1133">Transmembrane helix</keyword>
<keyword evidence="1" id="KW-0472">Membrane</keyword>
<accession>A0A833UXT7</accession>
<gene>
    <name evidence="2" type="ORF">GAK33_05596</name>
</gene>
<keyword evidence="1" id="KW-0812">Transmembrane</keyword>
<comment type="caution">
    <text evidence="2">The sequence shown here is derived from an EMBL/GenBank/DDBJ whole genome shotgun (WGS) entry which is preliminary data.</text>
</comment>
<sequence length="51" mass="5658">MLVLAALTALAALFALDAHRNRRRFAFVLGWALVMLIVLVNAQIQAFYNVA</sequence>
<dbReference type="Proteomes" id="UP000467522">
    <property type="component" value="Unassembled WGS sequence"/>
</dbReference>
<dbReference type="RefSeq" id="WP_278649742.1">
    <property type="nucleotide sequence ID" value="NZ_WNDV01000023.1"/>
</dbReference>
<reference evidence="3" key="1">
    <citation type="journal article" date="2020" name="MBio">
        <title>Horizontal gene transfer to a defensive symbiont with a reduced genome amongst a multipartite beetle microbiome.</title>
        <authorList>
            <person name="Waterworth S.C."/>
            <person name="Florez L.V."/>
            <person name="Rees E.R."/>
            <person name="Hertweck C."/>
            <person name="Kaltenpoth M."/>
            <person name="Kwan J.C."/>
        </authorList>
    </citation>
    <scope>NUCLEOTIDE SEQUENCE [LARGE SCALE GENOMIC DNA]</scope>
</reference>
<evidence type="ECO:0000313" key="2">
    <source>
        <dbReference type="EMBL" id="KAF1034263.1"/>
    </source>
</evidence>
<organism evidence="2 3">
    <name type="scientific">Burkholderia lata (strain ATCC 17760 / DSM 23089 / LMG 22485 / NCIMB 9086 / R18194 / 383)</name>
    <dbReference type="NCBI Taxonomy" id="482957"/>
    <lineage>
        <taxon>Bacteria</taxon>
        <taxon>Pseudomonadati</taxon>
        <taxon>Pseudomonadota</taxon>
        <taxon>Betaproteobacteria</taxon>
        <taxon>Burkholderiales</taxon>
        <taxon>Burkholderiaceae</taxon>
        <taxon>Burkholderia</taxon>
        <taxon>Burkholderia cepacia complex</taxon>
    </lineage>
</organism>
<evidence type="ECO:0000256" key="1">
    <source>
        <dbReference type="SAM" id="Phobius"/>
    </source>
</evidence>
<protein>
    <submittedName>
        <fullName evidence="2">Uncharacterized protein</fullName>
    </submittedName>
</protein>
<name>A0A833UXT7_BURL3</name>